<dbReference type="GO" id="GO:0008173">
    <property type="term" value="F:RNA methyltransferase activity"/>
    <property type="evidence" value="ECO:0007669"/>
    <property type="project" value="InterPro"/>
</dbReference>
<dbReference type="InterPro" id="IPR001537">
    <property type="entry name" value="SpoU_MeTrfase"/>
</dbReference>
<dbReference type="FunFam" id="3.40.1280.10:FF:000008">
    <property type="entry name" value="Group 3 RNA methyltransferase TrmH"/>
    <property type="match status" value="1"/>
</dbReference>
<dbReference type="Proteomes" id="UP000007939">
    <property type="component" value="Chromosome"/>
</dbReference>
<dbReference type="GO" id="GO:0005829">
    <property type="term" value="C:cytosol"/>
    <property type="evidence" value="ECO:0007669"/>
    <property type="project" value="TreeGrafter"/>
</dbReference>
<dbReference type="GO" id="GO:0003723">
    <property type="term" value="F:RNA binding"/>
    <property type="evidence" value="ECO:0007669"/>
    <property type="project" value="InterPro"/>
</dbReference>
<dbReference type="GO" id="GO:0006396">
    <property type="term" value="P:RNA processing"/>
    <property type="evidence" value="ECO:0007669"/>
    <property type="project" value="InterPro"/>
</dbReference>
<comment type="similarity">
    <text evidence="1">Belongs to the class IV-like SAM-binding methyltransferase superfamily. RNA methyltransferase TrmH family.</text>
</comment>
<gene>
    <name evidence="5" type="ordered locus">Spico_1676</name>
</gene>
<dbReference type="PANTHER" id="PTHR46429">
    <property type="entry name" value="23S RRNA (GUANOSINE-2'-O-)-METHYLTRANSFERASE RLMB"/>
    <property type="match status" value="1"/>
</dbReference>
<dbReference type="InterPro" id="IPR029028">
    <property type="entry name" value="Alpha/beta_knot_MTases"/>
</dbReference>
<dbReference type="Pfam" id="PF00588">
    <property type="entry name" value="SpoU_methylase"/>
    <property type="match status" value="1"/>
</dbReference>
<sequence length="258" mass="27624">MGEKITGAHAIEEALKQASAGSTLYIQRGMGEKGARLERLAQLTGRVAVKKLSAAELDRMVPGIDHRGAVMDLGSVRRGGGRANTTTVEDFLGSLEEGKDSLVMVLDGITDPHNLGAILRSADQFGVDLVVVPERRSAQANETVARVSSGASQYVPTAVVTNITSTLTMMKDHGFWIYGADMNGESSETIEFTGRCIIVMGSEGDGMSRLVRENCDFIVSIPMQGHIDSLNVSVAAGILMYEARRQRRALPGEKGSRT</sequence>
<dbReference type="InterPro" id="IPR004441">
    <property type="entry name" value="rRNA_MeTrfase_TrmH"/>
</dbReference>
<keyword evidence="6" id="KW-1185">Reference proteome</keyword>
<evidence type="ECO:0000313" key="6">
    <source>
        <dbReference type="Proteomes" id="UP000007939"/>
    </source>
</evidence>
<keyword evidence="3" id="KW-0808">Transferase</keyword>
<proteinExistence type="inferred from homology"/>
<organism evidence="5 6">
    <name type="scientific">Parasphaerochaeta coccoides (strain ATCC BAA-1237 / DSM 17374 / SPN1)</name>
    <name type="common">Sphaerochaeta coccoides</name>
    <dbReference type="NCBI Taxonomy" id="760011"/>
    <lineage>
        <taxon>Bacteria</taxon>
        <taxon>Pseudomonadati</taxon>
        <taxon>Spirochaetota</taxon>
        <taxon>Spirochaetia</taxon>
        <taxon>Spirochaetales</taxon>
        <taxon>Sphaerochaetaceae</taxon>
        <taxon>Parasphaerochaeta</taxon>
    </lineage>
</organism>
<dbReference type="NCBIfam" id="TIGR00186">
    <property type="entry name" value="rRNA_methyl_3"/>
    <property type="match status" value="1"/>
</dbReference>
<dbReference type="STRING" id="760011.Spico_1676"/>
<accession>F4GKJ1</accession>
<reference evidence="5 6" key="2">
    <citation type="journal article" date="2012" name="Stand. Genomic Sci.">
        <title>Complete genome sequence of the termite hindgut bacterium Spirochaeta coccoides type strain (SPN1(T)), reclassification in the genus Sphaerochaeta as Sphaerochaeta coccoides comb. nov. and emendations of the family Spirochaetaceae and the genus Sphaerochaeta.</title>
        <authorList>
            <person name="Abt B."/>
            <person name="Han C."/>
            <person name="Scheuner C."/>
            <person name="Lu M."/>
            <person name="Lapidus A."/>
            <person name="Nolan M."/>
            <person name="Lucas S."/>
            <person name="Hammon N."/>
            <person name="Deshpande S."/>
            <person name="Cheng J.F."/>
            <person name="Tapia R."/>
            <person name="Goodwin L.A."/>
            <person name="Pitluck S."/>
            <person name="Liolios K."/>
            <person name="Pagani I."/>
            <person name="Ivanova N."/>
            <person name="Mavromatis K."/>
            <person name="Mikhailova N."/>
            <person name="Huntemann M."/>
            <person name="Pati A."/>
            <person name="Chen A."/>
            <person name="Palaniappan K."/>
            <person name="Land M."/>
            <person name="Hauser L."/>
            <person name="Brambilla E.M."/>
            <person name="Rohde M."/>
            <person name="Spring S."/>
            <person name="Gronow S."/>
            <person name="Goker M."/>
            <person name="Woyke T."/>
            <person name="Bristow J."/>
            <person name="Eisen J.A."/>
            <person name="Markowitz V."/>
            <person name="Hugenholtz P."/>
            <person name="Kyrpides N.C."/>
            <person name="Klenk H.P."/>
            <person name="Detter J.C."/>
        </authorList>
    </citation>
    <scope>NUCLEOTIDE SEQUENCE [LARGE SCALE GENOMIC DNA]</scope>
    <source>
        <strain evidence="6">ATCC BAA-1237 / DSM 17374 / SPN1</strain>
    </source>
</reference>
<dbReference type="InterPro" id="IPR029026">
    <property type="entry name" value="tRNA_m1G_MTases_N"/>
</dbReference>
<evidence type="ECO:0000313" key="5">
    <source>
        <dbReference type="EMBL" id="AEC02874.1"/>
    </source>
</evidence>
<dbReference type="EMBL" id="CP002659">
    <property type="protein sequence ID" value="AEC02874.1"/>
    <property type="molecule type" value="Genomic_DNA"/>
</dbReference>
<dbReference type="eggNOG" id="COG0566">
    <property type="taxonomic scope" value="Bacteria"/>
</dbReference>
<name>F4GKJ1_PARC1</name>
<dbReference type="RefSeq" id="WP_013740267.1">
    <property type="nucleotide sequence ID" value="NC_015436.1"/>
</dbReference>
<dbReference type="SMART" id="SM00967">
    <property type="entry name" value="SpoU_sub_bind"/>
    <property type="match status" value="1"/>
</dbReference>
<reference evidence="6" key="1">
    <citation type="submission" date="2011-04" db="EMBL/GenBank/DDBJ databases">
        <title>The complete genome of Spirochaeta coccoides DSM 17374.</title>
        <authorList>
            <person name="Lucas S."/>
            <person name="Copeland A."/>
            <person name="Lapidus A."/>
            <person name="Bruce D."/>
            <person name="Goodwin L."/>
            <person name="Pitluck S."/>
            <person name="Peters L."/>
            <person name="Kyrpides N."/>
            <person name="Mavromatis K."/>
            <person name="Pagani I."/>
            <person name="Ivanova N."/>
            <person name="Ovchinnikova G."/>
            <person name="Lu M."/>
            <person name="Detter J.C."/>
            <person name="Tapia R."/>
            <person name="Han C."/>
            <person name="Land M."/>
            <person name="Hauser L."/>
            <person name="Markowitz V."/>
            <person name="Cheng J.-F."/>
            <person name="Hugenholtz P."/>
            <person name="Woyke T."/>
            <person name="Wu D."/>
            <person name="Spring S."/>
            <person name="Schroeder M."/>
            <person name="Brambilla E."/>
            <person name="Klenk H.-P."/>
            <person name="Eisen J.A."/>
        </authorList>
    </citation>
    <scope>NUCLEOTIDE SEQUENCE [LARGE SCALE GENOMIC DNA]</scope>
    <source>
        <strain evidence="6">ATCC BAA-1237 / DSM 17374 / SPN1</strain>
    </source>
</reference>
<evidence type="ECO:0000256" key="2">
    <source>
        <dbReference type="ARBA" id="ARBA00022603"/>
    </source>
</evidence>
<dbReference type="AlphaFoldDB" id="F4GKJ1"/>
<evidence type="ECO:0000256" key="3">
    <source>
        <dbReference type="ARBA" id="ARBA00022679"/>
    </source>
</evidence>
<protein>
    <submittedName>
        <fullName evidence="5">RNA methyltransferase, TrmH family, group 3</fullName>
    </submittedName>
</protein>
<dbReference type="Gene3D" id="3.40.1280.10">
    <property type="match status" value="1"/>
</dbReference>
<dbReference type="GO" id="GO:0032259">
    <property type="term" value="P:methylation"/>
    <property type="evidence" value="ECO:0007669"/>
    <property type="project" value="UniProtKB-KW"/>
</dbReference>
<evidence type="ECO:0000259" key="4">
    <source>
        <dbReference type="SMART" id="SM00967"/>
    </source>
</evidence>
<dbReference type="Gene3D" id="3.30.1330.30">
    <property type="match status" value="1"/>
</dbReference>
<dbReference type="InterPro" id="IPR013123">
    <property type="entry name" value="SpoU_subst-bd"/>
</dbReference>
<dbReference type="SUPFAM" id="SSF75217">
    <property type="entry name" value="alpha/beta knot"/>
    <property type="match status" value="1"/>
</dbReference>
<dbReference type="KEGG" id="scc:Spico_1676"/>
<dbReference type="OrthoDB" id="9794400at2"/>
<dbReference type="HOGENOM" id="CLU_021322_0_1_12"/>
<keyword evidence="2 5" id="KW-0489">Methyltransferase</keyword>
<dbReference type="Pfam" id="PF08032">
    <property type="entry name" value="SpoU_sub_bind"/>
    <property type="match status" value="1"/>
</dbReference>
<dbReference type="InterPro" id="IPR029064">
    <property type="entry name" value="Ribosomal_eL30-like_sf"/>
</dbReference>
<evidence type="ECO:0000256" key="1">
    <source>
        <dbReference type="ARBA" id="ARBA00007228"/>
    </source>
</evidence>
<dbReference type="PANTHER" id="PTHR46429:SF1">
    <property type="entry name" value="23S RRNA (GUANOSINE-2'-O-)-METHYLTRANSFERASE RLMB"/>
    <property type="match status" value="1"/>
</dbReference>
<feature type="domain" description="RNA 2-O ribose methyltransferase substrate binding" evidence="4">
    <location>
        <begin position="4"/>
        <end position="79"/>
    </location>
</feature>
<dbReference type="CDD" id="cd18103">
    <property type="entry name" value="SpoU-like_RlmB"/>
    <property type="match status" value="1"/>
</dbReference>